<dbReference type="GO" id="GO:0004065">
    <property type="term" value="F:arylsulfatase activity"/>
    <property type="evidence" value="ECO:0007669"/>
    <property type="project" value="TreeGrafter"/>
</dbReference>
<keyword evidence="9" id="KW-1185">Reference proteome</keyword>
<gene>
    <name evidence="8" type="ORF">SAMN05661044_04868</name>
</gene>
<dbReference type="OrthoDB" id="9765065at2"/>
<keyword evidence="3" id="KW-0479">Metal-binding</keyword>
<dbReference type="InterPro" id="IPR017850">
    <property type="entry name" value="Alkaline_phosphatase_core_sf"/>
</dbReference>
<comment type="similarity">
    <text evidence="2">Belongs to the sulfatase family.</text>
</comment>
<dbReference type="SUPFAM" id="SSF53649">
    <property type="entry name" value="Alkaline phosphatase-like"/>
    <property type="match status" value="1"/>
</dbReference>
<organism evidence="8 9">
    <name type="scientific">Olivibacter domesticus</name>
    <name type="common">Pseudosphingobacterium domesticum</name>
    <dbReference type="NCBI Taxonomy" id="407022"/>
    <lineage>
        <taxon>Bacteria</taxon>
        <taxon>Pseudomonadati</taxon>
        <taxon>Bacteroidota</taxon>
        <taxon>Sphingobacteriia</taxon>
        <taxon>Sphingobacteriales</taxon>
        <taxon>Sphingobacteriaceae</taxon>
        <taxon>Olivibacter</taxon>
    </lineage>
</organism>
<keyword evidence="4" id="KW-0732">Signal</keyword>
<dbReference type="PROSITE" id="PS00523">
    <property type="entry name" value="SULFATASE_1"/>
    <property type="match status" value="1"/>
</dbReference>
<dbReference type="GO" id="GO:0046872">
    <property type="term" value="F:metal ion binding"/>
    <property type="evidence" value="ECO:0007669"/>
    <property type="project" value="UniProtKB-KW"/>
</dbReference>
<evidence type="ECO:0000313" key="9">
    <source>
        <dbReference type="Proteomes" id="UP000199421"/>
    </source>
</evidence>
<dbReference type="PROSITE" id="PS00149">
    <property type="entry name" value="SULFATASE_2"/>
    <property type="match status" value="1"/>
</dbReference>
<evidence type="ECO:0000256" key="5">
    <source>
        <dbReference type="ARBA" id="ARBA00022801"/>
    </source>
</evidence>
<feature type="domain" description="Sulfatase N-terminal" evidence="7">
    <location>
        <begin position="31"/>
        <end position="365"/>
    </location>
</feature>
<dbReference type="InterPro" id="IPR024607">
    <property type="entry name" value="Sulfatase_CS"/>
</dbReference>
<dbReference type="PANTHER" id="PTHR42693:SF42">
    <property type="entry name" value="ARYLSULFATASE G"/>
    <property type="match status" value="1"/>
</dbReference>
<evidence type="ECO:0000256" key="4">
    <source>
        <dbReference type="ARBA" id="ARBA00022729"/>
    </source>
</evidence>
<dbReference type="CDD" id="cd16144">
    <property type="entry name" value="ARS_like"/>
    <property type="match status" value="1"/>
</dbReference>
<keyword evidence="6" id="KW-0106">Calcium</keyword>
<evidence type="ECO:0000256" key="3">
    <source>
        <dbReference type="ARBA" id="ARBA00022723"/>
    </source>
</evidence>
<evidence type="ECO:0000313" key="8">
    <source>
        <dbReference type="EMBL" id="SEM32306.1"/>
    </source>
</evidence>
<comment type="cofactor">
    <cofactor evidence="1">
        <name>Ca(2+)</name>
        <dbReference type="ChEBI" id="CHEBI:29108"/>
    </cofactor>
</comment>
<dbReference type="STRING" id="407022.SAMN05661044_04868"/>
<dbReference type="EMBL" id="FOAF01000010">
    <property type="protein sequence ID" value="SEM32306.1"/>
    <property type="molecule type" value="Genomic_DNA"/>
</dbReference>
<protein>
    <submittedName>
        <fullName evidence="8">Arylsulfatase A</fullName>
    </submittedName>
</protein>
<name>A0A1H7XET5_OLID1</name>
<dbReference type="Gene3D" id="3.30.1120.10">
    <property type="match status" value="1"/>
</dbReference>
<dbReference type="Pfam" id="PF00884">
    <property type="entry name" value="Sulfatase"/>
    <property type="match status" value="1"/>
</dbReference>
<dbReference type="PANTHER" id="PTHR42693">
    <property type="entry name" value="ARYLSULFATASE FAMILY MEMBER"/>
    <property type="match status" value="1"/>
</dbReference>
<proteinExistence type="inferred from homology"/>
<dbReference type="Proteomes" id="UP000199421">
    <property type="component" value="Unassembled WGS sequence"/>
</dbReference>
<dbReference type="Gene3D" id="3.40.720.10">
    <property type="entry name" value="Alkaline Phosphatase, subunit A"/>
    <property type="match status" value="1"/>
</dbReference>
<reference evidence="9" key="1">
    <citation type="submission" date="2016-10" db="EMBL/GenBank/DDBJ databases">
        <authorList>
            <person name="Varghese N."/>
            <person name="Submissions S."/>
        </authorList>
    </citation>
    <scope>NUCLEOTIDE SEQUENCE [LARGE SCALE GENOMIC DNA]</scope>
    <source>
        <strain evidence="9">DSM 18733</strain>
    </source>
</reference>
<accession>A0A1H7XET5</accession>
<keyword evidence="5" id="KW-0378">Hydrolase</keyword>
<evidence type="ECO:0000256" key="1">
    <source>
        <dbReference type="ARBA" id="ARBA00001913"/>
    </source>
</evidence>
<evidence type="ECO:0000256" key="6">
    <source>
        <dbReference type="ARBA" id="ARBA00022837"/>
    </source>
</evidence>
<dbReference type="InterPro" id="IPR000917">
    <property type="entry name" value="Sulfatase_N"/>
</dbReference>
<evidence type="ECO:0000256" key="2">
    <source>
        <dbReference type="ARBA" id="ARBA00008779"/>
    </source>
</evidence>
<dbReference type="InterPro" id="IPR050738">
    <property type="entry name" value="Sulfatase"/>
</dbReference>
<evidence type="ECO:0000259" key="7">
    <source>
        <dbReference type="Pfam" id="PF00884"/>
    </source>
</evidence>
<sequence>MENQRPLTKLALLLVILCSFNVGTAQMLQKPNIIVFLVDDLGYSDVSCYGSDYYETPHIDQLAELGMRFTNAYASSALCSPTRASLLTGKNPGRLHITHAIPIKGYKRIDGGKGTRLKDADYVMNLPLEEVTIAEALKTGGYTTASIGKWHVCDDSAYYPKYQGFDINIGGNHHGHTGEHFYPYHGRWRMAEGHPWVEWNTLPDGEQGEYLTDRLTAEAIEFIESNNDKPFFLYLSHYAVHTPIQAKKDIQSRYEQKAPDTLKGHVKPAYAAMIESVDASMGAIMEKLESSRLAENTIIIFTSDNGGYGKQTSNYPFRGNKGNFYEGGIRVPLIIHWPGVTDRKLISETPVITADLYPSLLDMVGLPLMPDQHQDGVSLVPVLKQKGVLQRDALYWHFPNYVGTGHPNPSAPLSVIRYQDWKLIESLEDGALELYNLKADQEESHNLAQSNIKLAKSLQQMLERWRSQTGVQLPVINPAYQKIKNEPW</sequence>
<dbReference type="AlphaFoldDB" id="A0A1H7XET5"/>